<evidence type="ECO:0000313" key="6">
    <source>
        <dbReference type="EMBL" id="MEY8770716.1"/>
    </source>
</evidence>
<dbReference type="RefSeq" id="WP_369895422.1">
    <property type="nucleotide sequence ID" value="NZ_JBGFFX010000004.1"/>
</dbReference>
<proteinExistence type="predicted"/>
<keyword evidence="3" id="KW-0804">Transcription</keyword>
<evidence type="ECO:0000313" key="7">
    <source>
        <dbReference type="Proteomes" id="UP001565243"/>
    </source>
</evidence>
<dbReference type="SUPFAM" id="SSF48498">
    <property type="entry name" value="Tetracyclin repressor-like, C-terminal domain"/>
    <property type="match status" value="1"/>
</dbReference>
<protein>
    <submittedName>
        <fullName evidence="6">TetR/AcrR family transcriptional regulator</fullName>
    </submittedName>
</protein>
<keyword evidence="2 4" id="KW-0238">DNA-binding</keyword>
<dbReference type="InterPro" id="IPR009057">
    <property type="entry name" value="Homeodomain-like_sf"/>
</dbReference>
<dbReference type="Gene3D" id="1.10.357.10">
    <property type="entry name" value="Tetracycline Repressor, domain 2"/>
    <property type="match status" value="1"/>
</dbReference>
<dbReference type="PANTHER" id="PTHR47506:SF10">
    <property type="entry name" value="TRANSCRIPTIONAL REGULATORY PROTEIN"/>
    <property type="match status" value="1"/>
</dbReference>
<dbReference type="Proteomes" id="UP001565243">
    <property type="component" value="Unassembled WGS sequence"/>
</dbReference>
<comment type="caution">
    <text evidence="6">The sequence shown here is derived from an EMBL/GenBank/DDBJ whole genome shotgun (WGS) entry which is preliminary data.</text>
</comment>
<dbReference type="PANTHER" id="PTHR47506">
    <property type="entry name" value="TRANSCRIPTIONAL REGULATORY PROTEIN"/>
    <property type="match status" value="1"/>
</dbReference>
<dbReference type="InterPro" id="IPR023772">
    <property type="entry name" value="DNA-bd_HTH_TetR-type_CS"/>
</dbReference>
<sequence>MKTSSLRQPGRPREFDADLALDGAIALFSEQGYAGTSISELARAMQVTPGSLYKAFADKQAIFLAALTRYQQLRGEALNRRLAHAPNGRARVEALLHHYSESSVGETGRRGCLVVSCAVELATRNDELARRITQSLGANEARFEEFLRQGQQDGSVSPDLNVPATAAMLLCLTQGMRVLGKTGRTTEEMAQLVDNALTLLG</sequence>
<evidence type="ECO:0000256" key="4">
    <source>
        <dbReference type="PROSITE-ProRule" id="PRU00335"/>
    </source>
</evidence>
<evidence type="ECO:0000259" key="5">
    <source>
        <dbReference type="PROSITE" id="PS50977"/>
    </source>
</evidence>
<name>A0ABV4E7A5_9GAMM</name>
<evidence type="ECO:0000256" key="1">
    <source>
        <dbReference type="ARBA" id="ARBA00023015"/>
    </source>
</evidence>
<dbReference type="SUPFAM" id="SSF46689">
    <property type="entry name" value="Homeodomain-like"/>
    <property type="match status" value="1"/>
</dbReference>
<dbReference type="EMBL" id="JBGFFX010000004">
    <property type="protein sequence ID" value="MEY8770716.1"/>
    <property type="molecule type" value="Genomic_DNA"/>
</dbReference>
<reference evidence="6 7" key="1">
    <citation type="submission" date="2024-07" db="EMBL/GenBank/DDBJ databases">
        <authorList>
            <person name="Hebao G."/>
        </authorList>
    </citation>
    <scope>NUCLEOTIDE SEQUENCE [LARGE SCALE GENOMIC DNA]</scope>
    <source>
        <strain evidence="6 7">ACCC 02193</strain>
    </source>
</reference>
<feature type="DNA-binding region" description="H-T-H motif" evidence="4">
    <location>
        <begin position="37"/>
        <end position="56"/>
    </location>
</feature>
<dbReference type="PROSITE" id="PS01081">
    <property type="entry name" value="HTH_TETR_1"/>
    <property type="match status" value="1"/>
</dbReference>
<dbReference type="Pfam" id="PF00440">
    <property type="entry name" value="TetR_N"/>
    <property type="match status" value="1"/>
</dbReference>
<evidence type="ECO:0000256" key="2">
    <source>
        <dbReference type="ARBA" id="ARBA00023125"/>
    </source>
</evidence>
<dbReference type="PRINTS" id="PR00455">
    <property type="entry name" value="HTHTETR"/>
</dbReference>
<accession>A0ABV4E7A5</accession>
<dbReference type="InterPro" id="IPR001647">
    <property type="entry name" value="HTH_TetR"/>
</dbReference>
<dbReference type="Gene3D" id="1.10.10.60">
    <property type="entry name" value="Homeodomain-like"/>
    <property type="match status" value="1"/>
</dbReference>
<keyword evidence="1" id="KW-0805">Transcription regulation</keyword>
<evidence type="ECO:0000256" key="3">
    <source>
        <dbReference type="ARBA" id="ARBA00023163"/>
    </source>
</evidence>
<gene>
    <name evidence="6" type="ORF">AB6T85_09785</name>
</gene>
<feature type="domain" description="HTH tetR-type" evidence="5">
    <location>
        <begin position="14"/>
        <end position="74"/>
    </location>
</feature>
<keyword evidence="7" id="KW-1185">Reference proteome</keyword>
<dbReference type="PROSITE" id="PS50977">
    <property type="entry name" value="HTH_TETR_2"/>
    <property type="match status" value="1"/>
</dbReference>
<dbReference type="InterPro" id="IPR011075">
    <property type="entry name" value="TetR_C"/>
</dbReference>
<dbReference type="Pfam" id="PF16925">
    <property type="entry name" value="TetR_C_13"/>
    <property type="match status" value="1"/>
</dbReference>
<dbReference type="InterPro" id="IPR036271">
    <property type="entry name" value="Tet_transcr_reg_TetR-rel_C_sf"/>
</dbReference>
<organism evidence="6 7">
    <name type="scientific">Erwinia aeris</name>
    <dbReference type="NCBI Taxonomy" id="3239803"/>
    <lineage>
        <taxon>Bacteria</taxon>
        <taxon>Pseudomonadati</taxon>
        <taxon>Pseudomonadota</taxon>
        <taxon>Gammaproteobacteria</taxon>
        <taxon>Enterobacterales</taxon>
        <taxon>Erwiniaceae</taxon>
        <taxon>Erwinia</taxon>
    </lineage>
</organism>